<dbReference type="AlphaFoldDB" id="A0AAJ0U7W6"/>
<proteinExistence type="predicted"/>
<gene>
    <name evidence="1" type="ORF">CKO40_21110</name>
</gene>
<dbReference type="EMBL" id="NRSJ01000058">
    <property type="protein sequence ID" value="MBK1706966.1"/>
    <property type="molecule type" value="Genomic_DNA"/>
</dbReference>
<sequence length="103" mass="11556">MIKSLRFVVRHRLNRSRLVAALARWLRWQIGSRLLPGPVLVPFVNGVGLLARPGMVGATGNVCCGLPELDDLRQRQPEITLAREQLSWAPQVALREGLWPRIA</sequence>
<evidence type="ECO:0000313" key="2">
    <source>
        <dbReference type="Proteomes" id="UP001296776"/>
    </source>
</evidence>
<reference evidence="1" key="1">
    <citation type="submission" date="2017-08" db="EMBL/GenBank/DDBJ databases">
        <authorList>
            <person name="Imhoff J.F."/>
            <person name="Rahn T."/>
            <person name="Kuenzel S."/>
            <person name="Neulinger S.C."/>
        </authorList>
    </citation>
    <scope>NUCLEOTIDE SEQUENCE</scope>
    <source>
        <strain evidence="1">DSM 11080</strain>
    </source>
</reference>
<reference evidence="1" key="2">
    <citation type="journal article" date="2020" name="Microorganisms">
        <title>Osmotic Adaptation and Compatible Solute Biosynthesis of Phototrophic Bacteria as Revealed from Genome Analyses.</title>
        <authorList>
            <person name="Imhoff J.F."/>
            <person name="Rahn T."/>
            <person name="Kunzel S."/>
            <person name="Keller A."/>
            <person name="Neulinger S.C."/>
        </authorList>
    </citation>
    <scope>NUCLEOTIDE SEQUENCE</scope>
    <source>
        <strain evidence="1">DSM 11080</strain>
    </source>
</reference>
<evidence type="ECO:0000313" key="1">
    <source>
        <dbReference type="EMBL" id="MBK1706966.1"/>
    </source>
</evidence>
<comment type="caution">
    <text evidence="1">The sequence shown here is derived from an EMBL/GenBank/DDBJ whole genome shotgun (WGS) entry which is preliminary data.</text>
</comment>
<name>A0AAJ0U7W6_9GAMM</name>
<keyword evidence="2" id="KW-1185">Reference proteome</keyword>
<protein>
    <submittedName>
        <fullName evidence="1">Uncharacterized protein</fullName>
    </submittedName>
</protein>
<accession>A0AAJ0U7W6</accession>
<organism evidence="1 2">
    <name type="scientific">Halochromatium glycolicum</name>
    <dbReference type="NCBI Taxonomy" id="85075"/>
    <lineage>
        <taxon>Bacteria</taxon>
        <taxon>Pseudomonadati</taxon>
        <taxon>Pseudomonadota</taxon>
        <taxon>Gammaproteobacteria</taxon>
        <taxon>Chromatiales</taxon>
        <taxon>Chromatiaceae</taxon>
        <taxon>Halochromatium</taxon>
    </lineage>
</organism>
<dbReference type="Proteomes" id="UP001296776">
    <property type="component" value="Unassembled WGS sequence"/>
</dbReference>